<reference evidence="1" key="1">
    <citation type="submission" date="2021-06" db="EMBL/GenBank/DDBJ databases">
        <authorList>
            <person name="Kallberg Y."/>
            <person name="Tangrot J."/>
            <person name="Rosling A."/>
        </authorList>
    </citation>
    <scope>NUCLEOTIDE SEQUENCE</scope>
    <source>
        <strain evidence="1">IN212</strain>
    </source>
</reference>
<dbReference type="EMBL" id="CAJVPZ010015307">
    <property type="protein sequence ID" value="CAG8665058.1"/>
    <property type="molecule type" value="Genomic_DNA"/>
</dbReference>
<gene>
    <name evidence="1" type="ORF">RFULGI_LOCUS9005</name>
</gene>
<feature type="non-terminal residue" evidence="1">
    <location>
        <position position="111"/>
    </location>
</feature>
<dbReference type="AlphaFoldDB" id="A0A9N9EB30"/>
<sequence length="111" mass="12506">VLQSLNGDTKRCIIEWSNIVQAKYSSDDVDSDDDDNITYYGDSLLIIEWNEIGLIQRNIQKNTVVNCCNPFPGASLPPSDSLFYIVDMQNILAQQIINKFKAAKIFGIFSL</sequence>
<keyword evidence="2" id="KW-1185">Reference proteome</keyword>
<evidence type="ECO:0000313" key="2">
    <source>
        <dbReference type="Proteomes" id="UP000789396"/>
    </source>
</evidence>
<dbReference type="OrthoDB" id="2305053at2759"/>
<organism evidence="1 2">
    <name type="scientific">Racocetra fulgida</name>
    <dbReference type="NCBI Taxonomy" id="60492"/>
    <lineage>
        <taxon>Eukaryota</taxon>
        <taxon>Fungi</taxon>
        <taxon>Fungi incertae sedis</taxon>
        <taxon>Mucoromycota</taxon>
        <taxon>Glomeromycotina</taxon>
        <taxon>Glomeromycetes</taxon>
        <taxon>Diversisporales</taxon>
        <taxon>Gigasporaceae</taxon>
        <taxon>Racocetra</taxon>
    </lineage>
</organism>
<evidence type="ECO:0000313" key="1">
    <source>
        <dbReference type="EMBL" id="CAG8665058.1"/>
    </source>
</evidence>
<accession>A0A9N9EB30</accession>
<comment type="caution">
    <text evidence="1">The sequence shown here is derived from an EMBL/GenBank/DDBJ whole genome shotgun (WGS) entry which is preliminary data.</text>
</comment>
<protein>
    <submittedName>
        <fullName evidence="1">11907_t:CDS:1</fullName>
    </submittedName>
</protein>
<name>A0A9N9EB30_9GLOM</name>
<dbReference type="Proteomes" id="UP000789396">
    <property type="component" value="Unassembled WGS sequence"/>
</dbReference>
<proteinExistence type="predicted"/>